<dbReference type="SUPFAM" id="SSF51735">
    <property type="entry name" value="NAD(P)-binding Rossmann-fold domains"/>
    <property type="match status" value="1"/>
</dbReference>
<dbReference type="KEGG" id="clup:CLUP02_13822"/>
<reference evidence="3" key="1">
    <citation type="journal article" date="2021" name="Mol. Plant Microbe Interact.">
        <title>Complete Genome Sequence of the Plant-Pathogenic Fungus Colletotrichum lupini.</title>
        <authorList>
            <person name="Baroncelli R."/>
            <person name="Pensec F."/>
            <person name="Da Lio D."/>
            <person name="Boufleur T."/>
            <person name="Vicente I."/>
            <person name="Sarrocco S."/>
            <person name="Picot A."/>
            <person name="Baraldi E."/>
            <person name="Sukno S."/>
            <person name="Thon M."/>
            <person name="Le Floch G."/>
        </authorList>
    </citation>
    <scope>NUCLEOTIDE SEQUENCE</scope>
    <source>
        <strain evidence="3">IMI 504893</strain>
    </source>
</reference>
<dbReference type="Proteomes" id="UP000830671">
    <property type="component" value="Chromosome 7"/>
</dbReference>
<keyword evidence="2" id="KW-1133">Transmembrane helix</keyword>
<accession>A0A9Q8WM09</accession>
<dbReference type="InterPro" id="IPR036291">
    <property type="entry name" value="NAD(P)-bd_dom_sf"/>
</dbReference>
<dbReference type="GeneID" id="73347769"/>
<feature type="transmembrane region" description="Helical" evidence="2">
    <location>
        <begin position="1011"/>
        <end position="1037"/>
    </location>
</feature>
<dbReference type="InterPro" id="IPR002347">
    <property type="entry name" value="SDR_fam"/>
</dbReference>
<feature type="transmembrane region" description="Helical" evidence="2">
    <location>
        <begin position="601"/>
        <end position="620"/>
    </location>
</feature>
<evidence type="ECO:0000256" key="2">
    <source>
        <dbReference type="SAM" id="Phobius"/>
    </source>
</evidence>
<organism evidence="3 4">
    <name type="scientific">Colletotrichum lupini</name>
    <dbReference type="NCBI Taxonomy" id="145971"/>
    <lineage>
        <taxon>Eukaryota</taxon>
        <taxon>Fungi</taxon>
        <taxon>Dikarya</taxon>
        <taxon>Ascomycota</taxon>
        <taxon>Pezizomycotina</taxon>
        <taxon>Sordariomycetes</taxon>
        <taxon>Hypocreomycetidae</taxon>
        <taxon>Glomerellales</taxon>
        <taxon>Glomerellaceae</taxon>
        <taxon>Colletotrichum</taxon>
        <taxon>Colletotrichum acutatum species complex</taxon>
    </lineage>
</organism>
<dbReference type="RefSeq" id="XP_049149905.1">
    <property type="nucleotide sequence ID" value="XM_049292759.1"/>
</dbReference>
<dbReference type="Pfam" id="PF00106">
    <property type="entry name" value="adh_short"/>
    <property type="match status" value="1"/>
</dbReference>
<keyword evidence="2" id="KW-0812">Transmembrane</keyword>
<feature type="region of interest" description="Disordered" evidence="1">
    <location>
        <begin position="443"/>
        <end position="466"/>
    </location>
</feature>
<dbReference type="InterPro" id="IPR021514">
    <property type="entry name" value="DUF3176"/>
</dbReference>
<gene>
    <name evidence="3" type="ORF">CLUP02_13822</name>
</gene>
<evidence type="ECO:0000313" key="3">
    <source>
        <dbReference type="EMBL" id="UQC88299.1"/>
    </source>
</evidence>
<feature type="compositionally biased region" description="Polar residues" evidence="1">
    <location>
        <begin position="443"/>
        <end position="452"/>
    </location>
</feature>
<feature type="transmembrane region" description="Helical" evidence="2">
    <location>
        <begin position="489"/>
        <end position="515"/>
    </location>
</feature>
<dbReference type="Pfam" id="PF11374">
    <property type="entry name" value="DUF3176"/>
    <property type="match status" value="1"/>
</dbReference>
<dbReference type="Gene3D" id="3.40.50.720">
    <property type="entry name" value="NAD(P)-binding Rossmann-like Domain"/>
    <property type="match status" value="1"/>
</dbReference>
<evidence type="ECO:0000256" key="1">
    <source>
        <dbReference type="SAM" id="MobiDB-lite"/>
    </source>
</evidence>
<sequence>MEFSSYQGAQKFINTDTLTATSTETFWSLLIYAKSFYAERTVSTYTLQHDPHVFIFGNRSLQGAWSKSIAFNVAKWNADLAKFEFLRQLSADANNIVIGVVRNAEATKQKVDAELQRKNIHVLQADLDDFDAIKTAVNAASEITGGSIDYVIANAAFISTWSSYDGISVLGEKPKRLEQDLFDSFRTNVVGNVHLFNLALPLIQRGLAKKVVTVSSGMADLDFISKSGIEVGAPYSISKAALNTAVAKFSAEHSHQGILFFSISPGVIDTGLYDNATEEEKQKGMAMLGKMAKYAPHFAGPTTTESSVKDMLSVIYKASIETGFGGSNDTDDCFARLLLGALSLTVEFVLSEKAQDSSCGTIALTRHLLNSANGSSMSHSGIYIEANVDELLETILCSSLSASFFNYQIYVTGENVSMATSASDNRDLNKQVSTSTELEQWTTASDGFSETPSPCAPLSPQRPGLSKQRFQDEDVCEAQQDSQTRRSVLFLWIWEILSLVLATCLLAVTITVILGQDDHLLRDWPLDRIITLNSLVNLLSTIFRGILVSIATELIAQAKWTWFWCDKSSQRRMGNLQHFDDGTRGVWGALKLMRIVTWRSPSILVAVVVLVSSFAIGPFVQQSIGHVDKNETLGLGTGMIPVTRHVDGLNIRTLIGDNEGMALRSDIKGAIQTLALSRNGSGSVVVPTCPTGNCTFIGLGSNTSVKAGLNVTHASAGICNICTDIGEMIDHRGLIDNLQAINHSLANGISIINTNREGGMRVISGDLSWTNGTIPLEALERASVSFANVTVLTSTALDGNINVNKPKHAIAITCSLYPCIRTYSAIISRGVLSETPITETAMSYDIRDKKSTGPKQAWDLSTVQLPCLIEGKVYTEGNLSQGADPSMVRHVNAGRTSEIGSTFQAPEECIYRIDNNFKLLMSQFFSEEFFNGTCSWVSTQPNSINCGSAIWLSRLWSHGESTPASLKQLFTDFATALTNQMRLGMGRKDNTTSVVNGESLQLVTFIAVKPYWLIFPAILLIIEIMALSWMISLTVVYRDELARLEEALNNRGDGGTGGSDQSQLLAEYLEEVIFSTFTTMLLRREPKVNEQLITMTSNMEHNNII</sequence>
<evidence type="ECO:0000313" key="4">
    <source>
        <dbReference type="Proteomes" id="UP000830671"/>
    </source>
</evidence>
<dbReference type="PANTHER" id="PTHR35394">
    <property type="entry name" value="DUF3176 DOMAIN-CONTAINING PROTEIN"/>
    <property type="match status" value="1"/>
</dbReference>
<keyword evidence="2" id="KW-0472">Membrane</keyword>
<dbReference type="PANTHER" id="PTHR35394:SF5">
    <property type="entry name" value="DUF3176 DOMAIN-CONTAINING PROTEIN"/>
    <property type="match status" value="1"/>
</dbReference>
<dbReference type="EMBL" id="CP019479">
    <property type="protein sequence ID" value="UQC88299.1"/>
    <property type="molecule type" value="Genomic_DNA"/>
</dbReference>
<keyword evidence="4" id="KW-1185">Reference proteome</keyword>
<protein>
    <submittedName>
        <fullName evidence="3">Short-chain dehydrogenase</fullName>
    </submittedName>
</protein>
<name>A0A9Q8WM09_9PEZI</name>
<dbReference type="AlphaFoldDB" id="A0A9Q8WM09"/>
<proteinExistence type="predicted"/>